<evidence type="ECO:0000313" key="10">
    <source>
        <dbReference type="Proteomes" id="UP000315385"/>
    </source>
</evidence>
<dbReference type="InterPro" id="IPR007867">
    <property type="entry name" value="GMC_OxRtase_C"/>
</dbReference>
<proteinExistence type="inferred from homology"/>
<feature type="domain" description="Glucose-methanol-choline oxidoreductase N-terminal" evidence="6">
    <location>
        <begin position="104"/>
        <end position="303"/>
    </location>
</feature>
<feature type="domain" description="FAD dependent oxidoreductase" evidence="7">
    <location>
        <begin position="24"/>
        <end position="61"/>
    </location>
</feature>
<dbReference type="InterPro" id="IPR006076">
    <property type="entry name" value="FAD-dep_OxRdtase"/>
</dbReference>
<evidence type="ECO:0000256" key="5">
    <source>
        <dbReference type="ARBA" id="ARBA00023002"/>
    </source>
</evidence>
<evidence type="ECO:0000313" key="9">
    <source>
        <dbReference type="EMBL" id="TQQ80723.1"/>
    </source>
</evidence>
<accession>A0A544QP97</accession>
<evidence type="ECO:0000259" key="8">
    <source>
        <dbReference type="Pfam" id="PF05199"/>
    </source>
</evidence>
<evidence type="ECO:0000256" key="4">
    <source>
        <dbReference type="ARBA" id="ARBA00022827"/>
    </source>
</evidence>
<feature type="domain" description="Glucose-methanol-choline oxidoreductase C-terminal" evidence="8">
    <location>
        <begin position="417"/>
        <end position="544"/>
    </location>
</feature>
<keyword evidence="10" id="KW-1185">Reference proteome</keyword>
<comment type="cofactor">
    <cofactor evidence="1">
        <name>FAD</name>
        <dbReference type="ChEBI" id="CHEBI:57692"/>
    </cofactor>
</comment>
<dbReference type="SUPFAM" id="SSF54373">
    <property type="entry name" value="FAD-linked reductases, C-terminal domain"/>
    <property type="match status" value="1"/>
</dbReference>
<dbReference type="Pfam" id="PF01266">
    <property type="entry name" value="DAO"/>
    <property type="match status" value="1"/>
</dbReference>
<organism evidence="9 10">
    <name type="scientific">Halonotius roseus</name>
    <dbReference type="NCBI Taxonomy" id="2511997"/>
    <lineage>
        <taxon>Archaea</taxon>
        <taxon>Methanobacteriati</taxon>
        <taxon>Methanobacteriota</taxon>
        <taxon>Stenosarchaea group</taxon>
        <taxon>Halobacteria</taxon>
        <taxon>Halobacteriales</taxon>
        <taxon>Haloferacaceae</taxon>
        <taxon>Halonotius</taxon>
    </lineage>
</organism>
<dbReference type="InterPro" id="IPR051473">
    <property type="entry name" value="P2Ox-like"/>
</dbReference>
<dbReference type="GO" id="GO:0016614">
    <property type="term" value="F:oxidoreductase activity, acting on CH-OH group of donors"/>
    <property type="evidence" value="ECO:0007669"/>
    <property type="project" value="InterPro"/>
</dbReference>
<dbReference type="EMBL" id="SESI01000002">
    <property type="protein sequence ID" value="TQQ80723.1"/>
    <property type="molecule type" value="Genomic_DNA"/>
</dbReference>
<keyword evidence="3" id="KW-0285">Flavoprotein</keyword>
<keyword evidence="4" id="KW-0274">FAD</keyword>
<dbReference type="Gene3D" id="3.50.50.60">
    <property type="entry name" value="FAD/NAD(P)-binding domain"/>
    <property type="match status" value="2"/>
</dbReference>
<evidence type="ECO:0000256" key="1">
    <source>
        <dbReference type="ARBA" id="ARBA00001974"/>
    </source>
</evidence>
<protein>
    <submittedName>
        <fullName evidence="9">GMC family oxidoreductase</fullName>
    </submittedName>
</protein>
<dbReference type="SUPFAM" id="SSF51905">
    <property type="entry name" value="FAD/NAD(P)-binding domain"/>
    <property type="match status" value="1"/>
</dbReference>
<dbReference type="InterPro" id="IPR000172">
    <property type="entry name" value="GMC_OxRdtase_N"/>
</dbReference>
<dbReference type="Proteomes" id="UP000315385">
    <property type="component" value="Unassembled WGS sequence"/>
</dbReference>
<dbReference type="PANTHER" id="PTHR42784">
    <property type="entry name" value="PYRANOSE 2-OXIDASE"/>
    <property type="match status" value="1"/>
</dbReference>
<dbReference type="Pfam" id="PF00732">
    <property type="entry name" value="GMC_oxred_N"/>
    <property type="match status" value="1"/>
</dbReference>
<dbReference type="OrthoDB" id="346033at2157"/>
<dbReference type="InterPro" id="IPR036188">
    <property type="entry name" value="FAD/NAD-bd_sf"/>
</dbReference>
<dbReference type="AlphaFoldDB" id="A0A544QP97"/>
<sequence length="558" mass="60240">MSTNESTTNESTTMTDRTPVDDADVCVIGAGPAGALLSYSLANRGHDVVILEAGPRFDKEARVDRMKDQLHPTHSDNEIWDMGGERDEYSTSGEHSWPINQRRVKGVGGTSLHWGSVVPRLYEKDFEMQSRHGIARDWPISYEDLRPYYAQVEQEIGVAGDDETPFLPRREESYPMDPLPLSYSDKLFKQAGEELGVTVHSMPMAINTGAYDRNACQGYGTCQFVCPSGGKYSADIHVRKAEELGATVIDEAPVQRLNHGPAGEEITEAVYRTPDGETHRQTADTFVAAAGAYETPRLLFLSESAEYPNGLANSSGTLGKYFMGHPPAGVLGIVPGENTHQDEYGPVVSGGIHQFYEYDNPDDPQRASVNMFTINAAGPSPATMAMESDAIGDSLLDQVDTQFGSTVGINMSIEMLPREDNQIGIDESTTDNHGNPVPDVDITPGEFARKGQEKGLQVGSDLIEEMGGNVVYAQGTQTTEHDSLGPLGKGGYHPLGGTRMGSDPAESVVDPTLKTHDLDNLYISSGGVFVTSGASNPTLTIMALSLKAADHIHDDLQA</sequence>
<gene>
    <name evidence="9" type="ORF">EWF95_09605</name>
</gene>
<evidence type="ECO:0000259" key="7">
    <source>
        <dbReference type="Pfam" id="PF01266"/>
    </source>
</evidence>
<dbReference type="Pfam" id="PF05199">
    <property type="entry name" value="GMC_oxred_C"/>
    <property type="match status" value="1"/>
</dbReference>
<name>A0A544QP97_9EURY</name>
<evidence type="ECO:0000259" key="6">
    <source>
        <dbReference type="Pfam" id="PF00732"/>
    </source>
</evidence>
<keyword evidence="5" id="KW-0560">Oxidoreductase</keyword>
<comment type="caution">
    <text evidence="9">The sequence shown here is derived from an EMBL/GenBank/DDBJ whole genome shotgun (WGS) entry which is preliminary data.</text>
</comment>
<evidence type="ECO:0000256" key="3">
    <source>
        <dbReference type="ARBA" id="ARBA00022630"/>
    </source>
</evidence>
<reference evidence="9 10" key="1">
    <citation type="submission" date="2019-02" db="EMBL/GenBank/DDBJ databases">
        <title>Halonotius sp. a new haloqrchaeon isolated from saline water.</title>
        <authorList>
            <person name="Duran-Viseras A."/>
            <person name="Sanchez-Porro C."/>
            <person name="Ventosa A."/>
        </authorList>
    </citation>
    <scope>NUCLEOTIDE SEQUENCE [LARGE SCALE GENOMIC DNA]</scope>
    <source>
        <strain evidence="9 10">F9-27</strain>
    </source>
</reference>
<evidence type="ECO:0000256" key="2">
    <source>
        <dbReference type="ARBA" id="ARBA00010790"/>
    </source>
</evidence>
<comment type="similarity">
    <text evidence="2">Belongs to the GMC oxidoreductase family.</text>
</comment>
<dbReference type="GO" id="GO:0050660">
    <property type="term" value="F:flavin adenine dinucleotide binding"/>
    <property type="evidence" value="ECO:0007669"/>
    <property type="project" value="InterPro"/>
</dbReference>
<dbReference type="PANTHER" id="PTHR42784:SF1">
    <property type="entry name" value="PYRANOSE 2-OXIDASE"/>
    <property type="match status" value="1"/>
</dbReference>